<feature type="compositionally biased region" description="Polar residues" evidence="9">
    <location>
        <begin position="1075"/>
        <end position="1085"/>
    </location>
</feature>
<evidence type="ECO:0000256" key="9">
    <source>
        <dbReference type="SAM" id="MobiDB-lite"/>
    </source>
</evidence>
<dbReference type="STRING" id="5217.A0A4Q1BU38"/>
<keyword evidence="4" id="KW-0256">Endoplasmic reticulum</keyword>
<protein>
    <recommendedName>
        <fullName evidence="10">SMP-LTD domain-containing protein</fullName>
    </recommendedName>
</protein>
<proteinExistence type="predicted"/>
<evidence type="ECO:0000259" key="10">
    <source>
        <dbReference type="PROSITE" id="PS51847"/>
    </source>
</evidence>
<keyword evidence="12" id="KW-1185">Reference proteome</keyword>
<evidence type="ECO:0000313" key="12">
    <source>
        <dbReference type="Proteomes" id="UP000289152"/>
    </source>
</evidence>
<feature type="compositionally biased region" description="Polar residues" evidence="9">
    <location>
        <begin position="535"/>
        <end position="545"/>
    </location>
</feature>
<dbReference type="GO" id="GO:0032865">
    <property type="term" value="C:ERMES complex"/>
    <property type="evidence" value="ECO:0007669"/>
    <property type="project" value="TreeGrafter"/>
</dbReference>
<feature type="compositionally biased region" description="Basic and acidic residues" evidence="9">
    <location>
        <begin position="1019"/>
        <end position="1028"/>
    </location>
</feature>
<feature type="compositionally biased region" description="Polar residues" evidence="9">
    <location>
        <begin position="670"/>
        <end position="688"/>
    </location>
</feature>
<dbReference type="FunCoup" id="A0A4Q1BU38">
    <property type="interactions" value="22"/>
</dbReference>
<evidence type="ECO:0000256" key="4">
    <source>
        <dbReference type="ARBA" id="ARBA00022824"/>
    </source>
</evidence>
<dbReference type="PANTHER" id="PTHR13466">
    <property type="entry name" value="TEX2 PROTEIN-RELATED"/>
    <property type="match status" value="1"/>
</dbReference>
<sequence>MVYIYTYGPVPIGDSDPGKIRKAHLQHEAERDERLSQSSGTQKSLSGWLTVRRQFIPLKSSTATFSTIPASDSSSAIIEADSDTDNVSTSKEDTESRPSSIVGTSESKSSTTNGAPTYTARIAQTYRQVMDARQARKEQPPKEYFYCVLKGSVLFLYEDEAQTNCIAAIGVDKYTVGIETPSGPFDGRDAEMFAKRNAICLRVVDGHRGINVLAKGMDGEGKEEEGMENAPWFLFNRSNIKMEDWYLALLSASALKPDTADIFSQEDMQSLVDSIDAEADPIPMRWLNAILGRLFFSAYRTEALERFIISRIMKKLSKVPRPSFLSPIVVREVNVGTSPPFFSKPMLKDLTADGSAAFEVHAVYKAKTDHPDSMIRITIATTATIPTGFKPYNVDLVLAVVLKSMEGNMVVQIKKPPSNRIWYGFTHMPKMEVEIRPVVSDRKIQIGMVLRAIEKQLKEVIAESIVIPNMDDIAFFNTSQLDIRGGIFSSARKASLVPRNETEEISDPIEISTSAEDPASATAETPALRKRRTAKSQTLSTTASLNDEGDEPLVKDSISRVETAPPTLVSGHPNRKATAIQATRKWFATTSHRPSSSLSHSPSSSNNPSQDNLLLSRSKSSEPTPTSAITPDPTGQTPRLSVTEPSTALPVSTGSSDSLDPPSSERQDLTRSSSPESNHTIGKPGVSSTATLISSLRARDKKALASQVNAARDTMKKWGVNFAAKRKAGLKPDVLDDRDPDKPAALYRPEEDEVDIPSSPQFKHSTESPGLSLQDRLNAVAHVTTSRPMRAGSTSSQQSLSGRPALASSPKFVTEKILGVSPPTGWTLGSGGPTTEVVKDAASGSTTTPATISSISKSPMTTNSKGTSNASSVSGPGIKRTQSTGPTVSMQPHAGRSMVVPRVPKRPGEVTGFGSSNSVLVQGDQEVEGQHKHETDNIAVRSNSKAMASSTSRNQDNDDDMKRSISEGEQVQVGGIEKLGPPPLPPRKESHDGTSSDLLLDHENDTNSENSTSLLSSTDARHDTKDSKTITPSHHAPPPLPARHSVPIHPANEQDQIPSVIPISPSQAPSSSFPATHSRSPQQDLPSAIEVDTTLPNPHDLLVEESNDNATVNENTTDAILPAIPAEHVIEDAPDKNIEEKVEQLPNADEDAEVDTPTTAAQEALRELVKRNEQALRAMDVAAVRENGE</sequence>
<dbReference type="Proteomes" id="UP000289152">
    <property type="component" value="Unassembled WGS sequence"/>
</dbReference>
<feature type="compositionally biased region" description="Polar residues" evidence="9">
    <location>
        <begin position="860"/>
        <end position="890"/>
    </location>
</feature>
<dbReference type="GO" id="GO:1990456">
    <property type="term" value="P:mitochondrion-endoplasmic reticulum membrane tethering"/>
    <property type="evidence" value="ECO:0007669"/>
    <property type="project" value="TreeGrafter"/>
</dbReference>
<dbReference type="SUPFAM" id="SSF50729">
    <property type="entry name" value="PH domain-like"/>
    <property type="match status" value="1"/>
</dbReference>
<feature type="compositionally biased region" description="Low complexity" evidence="9">
    <location>
        <begin position="1057"/>
        <end position="1074"/>
    </location>
</feature>
<dbReference type="PANTHER" id="PTHR13466:SF19">
    <property type="entry name" value="NUCLEUS-VACUOLE JUNCTION PROTEIN 2"/>
    <property type="match status" value="1"/>
</dbReference>
<name>A0A4Q1BU38_TREME</name>
<dbReference type="PROSITE" id="PS51847">
    <property type="entry name" value="SMP"/>
    <property type="match status" value="1"/>
</dbReference>
<evidence type="ECO:0000313" key="11">
    <source>
        <dbReference type="EMBL" id="RXK41609.1"/>
    </source>
</evidence>
<feature type="compositionally biased region" description="Polar residues" evidence="9">
    <location>
        <begin position="758"/>
        <end position="771"/>
    </location>
</feature>
<dbReference type="EMBL" id="SDIL01000007">
    <property type="protein sequence ID" value="RXK41609.1"/>
    <property type="molecule type" value="Genomic_DNA"/>
</dbReference>
<evidence type="ECO:0000256" key="6">
    <source>
        <dbReference type="ARBA" id="ARBA00023055"/>
    </source>
</evidence>
<keyword evidence="6" id="KW-0445">Lipid transport</keyword>
<keyword evidence="2" id="KW-0813">Transport</keyword>
<reference evidence="11 12" key="1">
    <citation type="submission" date="2016-06" db="EMBL/GenBank/DDBJ databases">
        <title>Evolution of pathogenesis and genome organization in the Tremellales.</title>
        <authorList>
            <person name="Cuomo C."/>
            <person name="Litvintseva A."/>
            <person name="Heitman J."/>
            <person name="Chen Y."/>
            <person name="Sun S."/>
            <person name="Springer D."/>
            <person name="Dromer F."/>
            <person name="Young S."/>
            <person name="Zeng Q."/>
            <person name="Chapman S."/>
            <person name="Gujja S."/>
            <person name="Saif S."/>
            <person name="Birren B."/>
        </authorList>
    </citation>
    <scope>NUCLEOTIDE SEQUENCE [LARGE SCALE GENOMIC DNA]</scope>
    <source>
        <strain evidence="11 12">ATCC 28783</strain>
    </source>
</reference>
<evidence type="ECO:0000256" key="2">
    <source>
        <dbReference type="ARBA" id="ARBA00022448"/>
    </source>
</evidence>
<accession>A0A4Q1BU38</accession>
<comment type="caution">
    <text evidence="11">The sequence shown here is derived from an EMBL/GenBank/DDBJ whole genome shotgun (WGS) entry which is preliminary data.</text>
</comment>
<feature type="region of interest" description="Disordered" evidence="9">
    <location>
        <begin position="497"/>
        <end position="553"/>
    </location>
</feature>
<feature type="compositionally biased region" description="Basic and acidic residues" evidence="9">
    <location>
        <begin position="986"/>
        <end position="1005"/>
    </location>
</feature>
<keyword evidence="5" id="KW-1133">Transmembrane helix</keyword>
<dbReference type="VEuPathDB" id="FungiDB:TREMEDRAFT_59833"/>
<evidence type="ECO:0000256" key="1">
    <source>
        <dbReference type="ARBA" id="ARBA00004586"/>
    </source>
</evidence>
<comment type="subcellular location">
    <subcellularLocation>
        <location evidence="1">Endoplasmic reticulum membrane</location>
    </subcellularLocation>
</comment>
<feature type="region of interest" description="Disordered" evidence="9">
    <location>
        <begin position="588"/>
        <end position="688"/>
    </location>
</feature>
<keyword evidence="7" id="KW-0446">Lipid-binding</keyword>
<gene>
    <name evidence="11" type="ORF">M231_01108</name>
</gene>
<keyword evidence="8" id="KW-0472">Membrane</keyword>
<feature type="domain" description="SMP-LTD" evidence="10">
    <location>
        <begin position="280"/>
        <end position="476"/>
    </location>
</feature>
<feature type="region of interest" description="Disordered" evidence="9">
    <location>
        <begin position="76"/>
        <end position="115"/>
    </location>
</feature>
<feature type="region of interest" description="Disordered" evidence="9">
    <location>
        <begin position="726"/>
        <end position="772"/>
    </location>
</feature>
<feature type="region of interest" description="Disordered" evidence="9">
    <location>
        <begin position="785"/>
        <end position="1094"/>
    </location>
</feature>
<dbReference type="GO" id="GO:0008289">
    <property type="term" value="F:lipid binding"/>
    <property type="evidence" value="ECO:0007669"/>
    <property type="project" value="UniProtKB-KW"/>
</dbReference>
<feature type="compositionally biased region" description="Low complexity" evidence="9">
    <location>
        <begin position="1007"/>
        <end position="1018"/>
    </location>
</feature>
<feature type="compositionally biased region" description="Polar residues" evidence="9">
    <location>
        <begin position="617"/>
        <end position="658"/>
    </location>
</feature>
<evidence type="ECO:0000256" key="5">
    <source>
        <dbReference type="ARBA" id="ARBA00022989"/>
    </source>
</evidence>
<feature type="compositionally biased region" description="Basic and acidic residues" evidence="9">
    <location>
        <begin position="733"/>
        <end position="742"/>
    </location>
</feature>
<dbReference type="InterPro" id="IPR031468">
    <property type="entry name" value="SMP_LBD"/>
</dbReference>
<dbReference type="GO" id="GO:0015914">
    <property type="term" value="P:phospholipid transport"/>
    <property type="evidence" value="ECO:0007669"/>
    <property type="project" value="TreeGrafter"/>
</dbReference>
<feature type="compositionally biased region" description="Low complexity" evidence="9">
    <location>
        <begin position="841"/>
        <end position="859"/>
    </location>
</feature>
<feature type="compositionally biased region" description="Low complexity" evidence="9">
    <location>
        <begin position="594"/>
        <end position="616"/>
    </location>
</feature>
<organism evidence="11 12">
    <name type="scientific">Tremella mesenterica</name>
    <name type="common">Jelly fungus</name>
    <dbReference type="NCBI Taxonomy" id="5217"/>
    <lineage>
        <taxon>Eukaryota</taxon>
        <taxon>Fungi</taxon>
        <taxon>Dikarya</taxon>
        <taxon>Basidiomycota</taxon>
        <taxon>Agaricomycotina</taxon>
        <taxon>Tremellomycetes</taxon>
        <taxon>Tremellales</taxon>
        <taxon>Tremellaceae</taxon>
        <taxon>Tremella</taxon>
    </lineage>
</organism>
<feature type="compositionally biased region" description="Polar residues" evidence="9">
    <location>
        <begin position="97"/>
        <end position="115"/>
    </location>
</feature>
<dbReference type="AlphaFoldDB" id="A0A4Q1BU38"/>
<dbReference type="OrthoDB" id="26740at2759"/>
<dbReference type="CDD" id="cd21675">
    <property type="entry name" value="SMP_TEX2"/>
    <property type="match status" value="1"/>
</dbReference>
<feature type="compositionally biased region" description="Polar residues" evidence="9">
    <location>
        <begin position="940"/>
        <end position="954"/>
    </location>
</feature>
<dbReference type="GO" id="GO:0005789">
    <property type="term" value="C:endoplasmic reticulum membrane"/>
    <property type="evidence" value="ECO:0007669"/>
    <property type="project" value="UniProtKB-SubCell"/>
</dbReference>
<feature type="compositionally biased region" description="Polar residues" evidence="9">
    <location>
        <begin position="785"/>
        <end position="801"/>
    </location>
</feature>
<evidence type="ECO:0000256" key="7">
    <source>
        <dbReference type="ARBA" id="ARBA00023121"/>
    </source>
</evidence>
<dbReference type="InParanoid" id="A0A4Q1BU38"/>
<keyword evidence="3" id="KW-0812">Transmembrane</keyword>
<evidence type="ECO:0000256" key="3">
    <source>
        <dbReference type="ARBA" id="ARBA00022692"/>
    </source>
</evidence>
<evidence type="ECO:0000256" key="8">
    <source>
        <dbReference type="ARBA" id="ARBA00023136"/>
    </source>
</evidence>